<evidence type="ECO:0000256" key="2">
    <source>
        <dbReference type="ARBA" id="ARBA00022771"/>
    </source>
</evidence>
<gene>
    <name evidence="6" type="ORF">AC579_6527</name>
</gene>
<dbReference type="InterPro" id="IPR013083">
    <property type="entry name" value="Znf_RING/FYVE/PHD"/>
</dbReference>
<name>A0A139I1A2_9PEZI</name>
<dbReference type="Pfam" id="PF00628">
    <property type="entry name" value="PHD"/>
    <property type="match status" value="1"/>
</dbReference>
<dbReference type="InterPro" id="IPR019786">
    <property type="entry name" value="Zinc_finger_PHD-type_CS"/>
</dbReference>
<accession>A0A139I1A2</accession>
<keyword evidence="2" id="KW-0863">Zinc-finger</keyword>
<keyword evidence="7" id="KW-1185">Reference proteome</keyword>
<feature type="compositionally biased region" description="Basic and acidic residues" evidence="4">
    <location>
        <begin position="576"/>
        <end position="585"/>
    </location>
</feature>
<dbReference type="InterPro" id="IPR039970">
    <property type="entry name" value="TF_Grauzone"/>
</dbReference>
<feature type="compositionally biased region" description="Basic and acidic residues" evidence="4">
    <location>
        <begin position="597"/>
        <end position="609"/>
    </location>
</feature>
<dbReference type="InterPro" id="IPR011011">
    <property type="entry name" value="Znf_FYVE_PHD"/>
</dbReference>
<feature type="domain" description="Zinc finger PHD-type" evidence="5">
    <location>
        <begin position="393"/>
        <end position="444"/>
    </location>
</feature>
<dbReference type="PANTHER" id="PTHR23225:SF2">
    <property type="entry name" value="AT09679P-RELATED"/>
    <property type="match status" value="1"/>
</dbReference>
<feature type="compositionally biased region" description="Low complexity" evidence="4">
    <location>
        <begin position="725"/>
        <end position="738"/>
    </location>
</feature>
<dbReference type="Proteomes" id="UP000073492">
    <property type="component" value="Unassembled WGS sequence"/>
</dbReference>
<dbReference type="STRING" id="113226.A0A139I1A2"/>
<dbReference type="PANTHER" id="PTHR23225">
    <property type="entry name" value="ZINC FINGER PROTEIN"/>
    <property type="match status" value="1"/>
</dbReference>
<feature type="region of interest" description="Disordered" evidence="4">
    <location>
        <begin position="826"/>
        <end position="869"/>
    </location>
</feature>
<evidence type="ECO:0000313" key="6">
    <source>
        <dbReference type="EMBL" id="KXT08419.1"/>
    </source>
</evidence>
<comment type="caution">
    <text evidence="6">The sequence shown here is derived from an EMBL/GenBank/DDBJ whole genome shotgun (WGS) entry which is preliminary data.</text>
</comment>
<feature type="compositionally biased region" description="Acidic residues" evidence="4">
    <location>
        <begin position="466"/>
        <end position="475"/>
    </location>
</feature>
<evidence type="ECO:0000313" key="7">
    <source>
        <dbReference type="Proteomes" id="UP000073492"/>
    </source>
</evidence>
<dbReference type="Gene3D" id="3.30.40.10">
    <property type="entry name" value="Zinc/RING finger domain, C3HC4 (zinc finger)"/>
    <property type="match status" value="1"/>
</dbReference>
<evidence type="ECO:0000259" key="5">
    <source>
        <dbReference type="SMART" id="SM00249"/>
    </source>
</evidence>
<feature type="region of interest" description="Disordered" evidence="4">
    <location>
        <begin position="507"/>
        <end position="609"/>
    </location>
</feature>
<dbReference type="GO" id="GO:0008270">
    <property type="term" value="F:zinc ion binding"/>
    <property type="evidence" value="ECO:0007669"/>
    <property type="project" value="UniProtKB-KW"/>
</dbReference>
<feature type="compositionally biased region" description="Low complexity" evidence="4">
    <location>
        <begin position="586"/>
        <end position="596"/>
    </location>
</feature>
<reference evidence="6 7" key="1">
    <citation type="submission" date="2015-07" db="EMBL/GenBank/DDBJ databases">
        <title>Comparative genomics of the Sigatoka disease complex on banana suggests a link between parallel evolutionary changes in Pseudocercospora fijiensis and Pseudocercospora eumusae and increased virulence on the banana host.</title>
        <authorList>
            <person name="Chang T.-C."/>
            <person name="Salvucci A."/>
            <person name="Crous P.W."/>
            <person name="Stergiopoulos I."/>
        </authorList>
    </citation>
    <scope>NUCLEOTIDE SEQUENCE [LARGE SCALE GENOMIC DNA]</scope>
    <source>
        <strain evidence="6 7">CBS 116634</strain>
    </source>
</reference>
<feature type="region of interest" description="Disordered" evidence="4">
    <location>
        <begin position="245"/>
        <end position="320"/>
    </location>
</feature>
<evidence type="ECO:0000256" key="4">
    <source>
        <dbReference type="SAM" id="MobiDB-lite"/>
    </source>
</evidence>
<dbReference type="OrthoDB" id="5388486at2759"/>
<dbReference type="SUPFAM" id="SSF57903">
    <property type="entry name" value="FYVE/PHD zinc finger"/>
    <property type="match status" value="1"/>
</dbReference>
<feature type="compositionally biased region" description="Low complexity" evidence="4">
    <location>
        <begin position="543"/>
        <end position="555"/>
    </location>
</feature>
<dbReference type="InterPro" id="IPR019787">
    <property type="entry name" value="Znf_PHD-finger"/>
</dbReference>
<dbReference type="EMBL" id="LFZO01000449">
    <property type="protein sequence ID" value="KXT08419.1"/>
    <property type="molecule type" value="Genomic_DNA"/>
</dbReference>
<feature type="compositionally biased region" description="Basic and acidic residues" evidence="4">
    <location>
        <begin position="559"/>
        <end position="569"/>
    </location>
</feature>
<evidence type="ECO:0000256" key="3">
    <source>
        <dbReference type="ARBA" id="ARBA00022833"/>
    </source>
</evidence>
<organism evidence="6 7">
    <name type="scientific">Pseudocercospora musae</name>
    <dbReference type="NCBI Taxonomy" id="113226"/>
    <lineage>
        <taxon>Eukaryota</taxon>
        <taxon>Fungi</taxon>
        <taxon>Dikarya</taxon>
        <taxon>Ascomycota</taxon>
        <taxon>Pezizomycotina</taxon>
        <taxon>Dothideomycetes</taxon>
        <taxon>Dothideomycetidae</taxon>
        <taxon>Mycosphaerellales</taxon>
        <taxon>Mycosphaerellaceae</taxon>
        <taxon>Pseudocercospora</taxon>
    </lineage>
</organism>
<evidence type="ECO:0000256" key="1">
    <source>
        <dbReference type="ARBA" id="ARBA00022723"/>
    </source>
</evidence>
<feature type="region of interest" description="Disordered" evidence="4">
    <location>
        <begin position="703"/>
        <end position="738"/>
    </location>
</feature>
<sequence>MAQDHSNGNGSATFEKPVIRRHRTPATLIMTARANARRASTSRRSSIKSPLKAEHLNDPPAFADLAAGKRAFPCPLAVYGCSSTFGSKNEWKRHVYTQHMRLGFWRCDRCSKDNPDRKPNDFNRKDLFIQHVRRMHQAAQPTPANGKEKSAKAGDLDEAFLQNEANRCYRHLRSPPENSRCLFCEQQFHGHGSWEDRMEHVGRHMERARKENIELHPERWNRDESAEIWFVRESVLEQNGPRLVLADGGSSSLPRSPATQHSQPRQHLPIAPILPRPPETPIENGPQNFAPINRLAPVSTGMESPSRFPSFSGLPMGDTQQYTPQQLAQERKADRTMREKALFRPEVEGKQQEAAVYGLRNRQVPEPSTRDELEKRRSHLEELADGGVSWYFDCRCGLRGDNIDDGHPSIACEGCDTWQHAKCLDIPADKVQQDDFVFICTDCKGKGVDEATILRRLNGQTQAQQEDTEMPDATDGDNPRSGAASQDPLGAMVGMLLDKVEDLEKRTEPLARTSSPATFSTRSSHAIRRSHSTPASPAHVSKSRSTPTTTTSIGSAPAEVHHFGFRDTSGRPVAPRAREDPELRAIIDGGSDADAAPESRPRRNSEPVVPIERRPWHDSVSVRSVVKARPTSSGTNLAVHQVNGYAHKRKAPHEPPPTIEVVRDFARPPPEKRPRSAVAEDPSHMTELAARAQAPIGSYQGINTDPQHHPGYMGRPILPLPSPGQEAPRPQHQAPPAQHAIQVDVQPRFIQVDHAFLTEVQKLRDEVNYLRHHLDQAQQRERQATQFGGRQYYDCSRPCVFQCVYHGTQIHGDLGCTMRQQGGIPQYPSGPGAATAYAMPSEQEQQQHTQQRTQQHNQQHPPQHAQQRR</sequence>
<feature type="region of interest" description="Disordered" evidence="4">
    <location>
        <begin position="456"/>
        <end position="488"/>
    </location>
</feature>
<feature type="compositionally biased region" description="Polar residues" evidence="4">
    <location>
        <begin position="249"/>
        <end position="265"/>
    </location>
</feature>
<feature type="compositionally biased region" description="Low complexity" evidence="4">
    <location>
        <begin position="842"/>
        <end position="869"/>
    </location>
</feature>
<feature type="compositionally biased region" description="Polar residues" evidence="4">
    <location>
        <begin position="512"/>
        <end position="524"/>
    </location>
</feature>
<dbReference type="InterPro" id="IPR001965">
    <property type="entry name" value="Znf_PHD"/>
</dbReference>
<keyword evidence="1" id="KW-0479">Metal-binding</keyword>
<keyword evidence="3" id="KW-0862">Zinc</keyword>
<dbReference type="PROSITE" id="PS01359">
    <property type="entry name" value="ZF_PHD_1"/>
    <property type="match status" value="1"/>
</dbReference>
<protein>
    <recommendedName>
        <fullName evidence="5">Zinc finger PHD-type domain-containing protein</fullName>
    </recommendedName>
</protein>
<dbReference type="AlphaFoldDB" id="A0A139I1A2"/>
<proteinExistence type="predicted"/>
<dbReference type="SMART" id="SM00249">
    <property type="entry name" value="PHD"/>
    <property type="match status" value="1"/>
</dbReference>
<dbReference type="Gene3D" id="3.30.160.60">
    <property type="entry name" value="Classic Zinc Finger"/>
    <property type="match status" value="1"/>
</dbReference>
<dbReference type="GO" id="GO:0003700">
    <property type="term" value="F:DNA-binding transcription factor activity"/>
    <property type="evidence" value="ECO:0007669"/>
    <property type="project" value="InterPro"/>
</dbReference>